<keyword evidence="1" id="KW-0472">Membrane</keyword>
<evidence type="ECO:0000259" key="2">
    <source>
        <dbReference type="Pfam" id="PF10756"/>
    </source>
</evidence>
<protein>
    <submittedName>
        <fullName evidence="3">PH domain-containing protein</fullName>
    </submittedName>
</protein>
<keyword evidence="4" id="KW-1185">Reference proteome</keyword>
<keyword evidence="1" id="KW-1133">Transmembrane helix</keyword>
<dbReference type="EMBL" id="JAADZU010000042">
    <property type="protein sequence ID" value="NDK90605.1"/>
    <property type="molecule type" value="Genomic_DNA"/>
</dbReference>
<sequence length="157" mass="16761">MDDAQTHGGGSADDWEFEYRSRRLAVIGVVIAVVVLVIHITFGALLTISNTGPDNIGFADQAAVILIGVVIAGAVMLLARPRLRVGPQGVAVRNLATERVFGWDQVLGLDYPEKGFGGQLELPGDEHVPVLAIQAGDGEKAVAAMERFRAIEARHRP</sequence>
<dbReference type="AlphaFoldDB" id="A0A7K3LQT5"/>
<evidence type="ECO:0000256" key="1">
    <source>
        <dbReference type="SAM" id="Phobius"/>
    </source>
</evidence>
<accession>A0A7K3LQT5</accession>
<dbReference type="Pfam" id="PF10756">
    <property type="entry name" value="bPH_6"/>
    <property type="match status" value="1"/>
</dbReference>
<keyword evidence="1" id="KW-0812">Transmembrane</keyword>
<name>A0A7K3LQT5_9ACTN</name>
<evidence type="ECO:0000313" key="3">
    <source>
        <dbReference type="EMBL" id="NDK90605.1"/>
    </source>
</evidence>
<organism evidence="3 4">
    <name type="scientific">Gordonia desulfuricans</name>
    <dbReference type="NCBI Taxonomy" id="89051"/>
    <lineage>
        <taxon>Bacteria</taxon>
        <taxon>Bacillati</taxon>
        <taxon>Actinomycetota</taxon>
        <taxon>Actinomycetes</taxon>
        <taxon>Mycobacteriales</taxon>
        <taxon>Gordoniaceae</taxon>
        <taxon>Gordonia</taxon>
    </lineage>
</organism>
<reference evidence="3 4" key="1">
    <citation type="submission" date="2020-01" db="EMBL/GenBank/DDBJ databases">
        <title>Investigation of new actinobacteria for the biodesulphurisation of diesel fuel.</title>
        <authorList>
            <person name="Athi Narayanan S.M."/>
        </authorList>
    </citation>
    <scope>NUCLEOTIDE SEQUENCE [LARGE SCALE GENOMIC DNA]</scope>
    <source>
        <strain evidence="3 4">213E</strain>
    </source>
</reference>
<dbReference type="InterPro" id="IPR019692">
    <property type="entry name" value="CFP-6_PH"/>
</dbReference>
<comment type="caution">
    <text evidence="3">The sequence shown here is derived from an EMBL/GenBank/DDBJ whole genome shotgun (WGS) entry which is preliminary data.</text>
</comment>
<evidence type="ECO:0000313" key="4">
    <source>
        <dbReference type="Proteomes" id="UP000466307"/>
    </source>
</evidence>
<feature type="transmembrane region" description="Helical" evidence="1">
    <location>
        <begin position="24"/>
        <end position="46"/>
    </location>
</feature>
<feature type="domain" description="Low molecular weight protein antigen 6 PH" evidence="2">
    <location>
        <begin position="80"/>
        <end position="149"/>
    </location>
</feature>
<feature type="transmembrane region" description="Helical" evidence="1">
    <location>
        <begin position="58"/>
        <end position="79"/>
    </location>
</feature>
<dbReference type="Proteomes" id="UP000466307">
    <property type="component" value="Unassembled WGS sequence"/>
</dbReference>
<gene>
    <name evidence="3" type="ORF">GYA93_13600</name>
</gene>
<proteinExistence type="predicted"/>